<keyword evidence="3" id="KW-1185">Reference proteome</keyword>
<dbReference type="SUPFAM" id="SSF52058">
    <property type="entry name" value="L domain-like"/>
    <property type="match status" value="1"/>
</dbReference>
<name>A0A498I5P5_MALDO</name>
<dbReference type="Gene3D" id="3.80.10.10">
    <property type="entry name" value="Ribonuclease Inhibitor"/>
    <property type="match status" value="1"/>
</dbReference>
<proteinExistence type="predicted"/>
<accession>A0A498I5P5</accession>
<dbReference type="InterPro" id="IPR050905">
    <property type="entry name" value="Plant_NBS-LRR"/>
</dbReference>
<dbReference type="PANTHER" id="PTHR33463">
    <property type="entry name" value="NB-ARC DOMAIN-CONTAINING PROTEIN-RELATED"/>
    <property type="match status" value="1"/>
</dbReference>
<keyword evidence="1" id="KW-0611">Plant defense</keyword>
<evidence type="ECO:0000256" key="1">
    <source>
        <dbReference type="ARBA" id="ARBA00022821"/>
    </source>
</evidence>
<organism evidence="2 3">
    <name type="scientific">Malus domestica</name>
    <name type="common">Apple</name>
    <name type="synonym">Pyrus malus</name>
    <dbReference type="NCBI Taxonomy" id="3750"/>
    <lineage>
        <taxon>Eukaryota</taxon>
        <taxon>Viridiplantae</taxon>
        <taxon>Streptophyta</taxon>
        <taxon>Embryophyta</taxon>
        <taxon>Tracheophyta</taxon>
        <taxon>Spermatophyta</taxon>
        <taxon>Magnoliopsida</taxon>
        <taxon>eudicotyledons</taxon>
        <taxon>Gunneridae</taxon>
        <taxon>Pentapetalae</taxon>
        <taxon>rosids</taxon>
        <taxon>fabids</taxon>
        <taxon>Rosales</taxon>
        <taxon>Rosaceae</taxon>
        <taxon>Amygdaloideae</taxon>
        <taxon>Maleae</taxon>
        <taxon>Malus</taxon>
    </lineage>
</organism>
<protein>
    <recommendedName>
        <fullName evidence="4">NB-ARC domain-containing protein</fullName>
    </recommendedName>
</protein>
<evidence type="ECO:0000313" key="2">
    <source>
        <dbReference type="EMBL" id="RXH76433.1"/>
    </source>
</evidence>
<dbReference type="Proteomes" id="UP000290289">
    <property type="component" value="Chromosome 14"/>
</dbReference>
<evidence type="ECO:0000313" key="3">
    <source>
        <dbReference type="Proteomes" id="UP000290289"/>
    </source>
</evidence>
<evidence type="ECO:0008006" key="4">
    <source>
        <dbReference type="Google" id="ProtNLM"/>
    </source>
</evidence>
<dbReference type="EMBL" id="RDQH01000340">
    <property type="protein sequence ID" value="RXH76433.1"/>
    <property type="molecule type" value="Genomic_DNA"/>
</dbReference>
<dbReference type="InterPro" id="IPR032675">
    <property type="entry name" value="LRR_dom_sf"/>
</dbReference>
<reference evidence="2 3" key="1">
    <citation type="submission" date="2018-10" db="EMBL/GenBank/DDBJ databases">
        <title>A high-quality apple genome assembly.</title>
        <authorList>
            <person name="Hu J."/>
        </authorList>
    </citation>
    <scope>NUCLEOTIDE SEQUENCE [LARGE SCALE GENOMIC DNA]</scope>
    <source>
        <strain evidence="3">cv. HFTH1</strain>
        <tissue evidence="2">Young leaf</tissue>
    </source>
</reference>
<comment type="caution">
    <text evidence="2">The sequence shown here is derived from an EMBL/GenBank/DDBJ whole genome shotgun (WGS) entry which is preliminary data.</text>
</comment>
<dbReference type="AlphaFoldDB" id="A0A498I5P5"/>
<dbReference type="PANTHER" id="PTHR33463:SF198">
    <property type="entry name" value="RPP4C3"/>
    <property type="match status" value="1"/>
</dbReference>
<sequence length="170" mass="19434">MHELVRDVAIWIASDDKKAFSKGYGDEVKEWPAEDLFKKYTMISLRSCKMPILPEVPWECPELKLLILENKNVGDSQEIPSKFFEGMKELKVLDVTRFRIQSLPPSLQSLMHLHTLCLDQCELVDITLVGQLTNLKILSLIHSKVKELPKEIGQLTLLQSTKTCGRIESI</sequence>
<gene>
    <name evidence="2" type="ORF">DVH24_019321</name>
</gene>